<evidence type="ECO:0000313" key="6">
    <source>
        <dbReference type="Proteomes" id="UP000639772"/>
    </source>
</evidence>
<dbReference type="GO" id="GO:0005694">
    <property type="term" value="C:chromosome"/>
    <property type="evidence" value="ECO:0007669"/>
    <property type="project" value="UniProtKB-SubCell"/>
</dbReference>
<dbReference type="Pfam" id="PF02182">
    <property type="entry name" value="SAD_SRA"/>
    <property type="match status" value="1"/>
</dbReference>
<reference evidence="5 6" key="1">
    <citation type="journal article" date="2020" name="Nat. Food">
        <title>A phased Vanilla planifolia genome enables genetic improvement of flavour and production.</title>
        <authorList>
            <person name="Hasing T."/>
            <person name="Tang H."/>
            <person name="Brym M."/>
            <person name="Khazi F."/>
            <person name="Huang T."/>
            <person name="Chambers A.H."/>
        </authorList>
    </citation>
    <scope>NUCLEOTIDE SEQUENCE [LARGE SCALE GENOMIC DNA]</scope>
    <source>
        <tissue evidence="5">Leaf</tissue>
    </source>
</reference>
<evidence type="ECO:0000256" key="1">
    <source>
        <dbReference type="ARBA" id="ARBA00004286"/>
    </source>
</evidence>
<dbReference type="GO" id="GO:0005634">
    <property type="term" value="C:nucleus"/>
    <property type="evidence" value="ECO:0007669"/>
    <property type="project" value="UniProtKB-SubCell"/>
</dbReference>
<feature type="domain" description="YDG" evidence="4">
    <location>
        <begin position="109"/>
        <end position="252"/>
    </location>
</feature>
<evidence type="ECO:0000259" key="4">
    <source>
        <dbReference type="PROSITE" id="PS51015"/>
    </source>
</evidence>
<dbReference type="InterPro" id="IPR051357">
    <property type="entry name" value="H3K9_HMTase_SUVAR3-9"/>
</dbReference>
<protein>
    <recommendedName>
        <fullName evidence="4">YDG domain-containing protein</fullName>
    </recommendedName>
</protein>
<dbReference type="GO" id="GO:0042054">
    <property type="term" value="F:histone methyltransferase activity"/>
    <property type="evidence" value="ECO:0007669"/>
    <property type="project" value="TreeGrafter"/>
</dbReference>
<dbReference type="AlphaFoldDB" id="A0A835PUK5"/>
<dbReference type="EMBL" id="JADCNM010000012">
    <property type="protein sequence ID" value="KAG0460009.1"/>
    <property type="molecule type" value="Genomic_DNA"/>
</dbReference>
<dbReference type="OrthoDB" id="728112at2759"/>
<evidence type="ECO:0000313" key="5">
    <source>
        <dbReference type="EMBL" id="KAG0460009.1"/>
    </source>
</evidence>
<evidence type="ECO:0000256" key="3">
    <source>
        <dbReference type="PROSITE-ProRule" id="PRU00358"/>
    </source>
</evidence>
<comment type="subcellular location">
    <subcellularLocation>
        <location evidence="1">Chromosome</location>
    </subcellularLocation>
    <subcellularLocation>
        <location evidence="3">Nucleus</location>
    </subcellularLocation>
</comment>
<keyword evidence="2 3" id="KW-0539">Nucleus</keyword>
<dbReference type="SUPFAM" id="SSF88697">
    <property type="entry name" value="PUA domain-like"/>
    <property type="match status" value="1"/>
</dbReference>
<dbReference type="InterPro" id="IPR036987">
    <property type="entry name" value="SRA-YDG_sf"/>
</dbReference>
<accession>A0A835PUK5</accession>
<dbReference type="SMART" id="SM00466">
    <property type="entry name" value="SRA"/>
    <property type="match status" value="1"/>
</dbReference>
<dbReference type="InterPro" id="IPR015947">
    <property type="entry name" value="PUA-like_sf"/>
</dbReference>
<sequence>MPSTTMRSSSSSLSCGERSGSISWLSSTAKHIGSPTPSSTHKRPNKLTAAAEAVLAALRVFRALCRELSVRAEPCLAKLGPIRRVDLKAVEILKANGRWPLNGIAPILGPVPGVEVGAEFIYRMELALVRLHRSPEHGIDYDPVSGFATSIVASGGYPDLWNFSKGVLSYIGMGGCPGRRNGEARDQKMEGGNLALKRSMEEKMPVRVIYGFRNLKQRTASVFVYDGLYTVDACRKVIGSNDCFVFEFQLRRMEGQQPSSSKREFEMMKMFRKWQQRSARCASKKLSKGKLSIETEAVMKLLS</sequence>
<dbReference type="Proteomes" id="UP000639772">
    <property type="component" value="Chromosome 12"/>
</dbReference>
<dbReference type="PROSITE" id="PS51015">
    <property type="entry name" value="YDG"/>
    <property type="match status" value="1"/>
</dbReference>
<dbReference type="InterPro" id="IPR003105">
    <property type="entry name" value="SRA_YDG"/>
</dbReference>
<proteinExistence type="predicted"/>
<organism evidence="5 6">
    <name type="scientific">Vanilla planifolia</name>
    <name type="common">Vanilla</name>
    <dbReference type="NCBI Taxonomy" id="51239"/>
    <lineage>
        <taxon>Eukaryota</taxon>
        <taxon>Viridiplantae</taxon>
        <taxon>Streptophyta</taxon>
        <taxon>Embryophyta</taxon>
        <taxon>Tracheophyta</taxon>
        <taxon>Spermatophyta</taxon>
        <taxon>Magnoliopsida</taxon>
        <taxon>Liliopsida</taxon>
        <taxon>Asparagales</taxon>
        <taxon>Orchidaceae</taxon>
        <taxon>Vanilloideae</taxon>
        <taxon>Vanilleae</taxon>
        <taxon>Vanilla</taxon>
    </lineage>
</organism>
<dbReference type="GO" id="GO:0003690">
    <property type="term" value="F:double-stranded DNA binding"/>
    <property type="evidence" value="ECO:0007669"/>
    <property type="project" value="TreeGrafter"/>
</dbReference>
<dbReference type="PANTHER" id="PTHR45660:SF13">
    <property type="entry name" value="HISTONE-LYSINE N-METHYLTRANSFERASE SETMAR"/>
    <property type="match status" value="1"/>
</dbReference>
<evidence type="ECO:0000256" key="2">
    <source>
        <dbReference type="ARBA" id="ARBA00023242"/>
    </source>
</evidence>
<comment type="caution">
    <text evidence="5">The sequence shown here is derived from an EMBL/GenBank/DDBJ whole genome shotgun (WGS) entry which is preliminary data.</text>
</comment>
<dbReference type="PANTHER" id="PTHR45660">
    <property type="entry name" value="HISTONE-LYSINE N-METHYLTRANSFERASE SETMAR"/>
    <property type="match status" value="1"/>
</dbReference>
<gene>
    <name evidence="5" type="ORF">HPP92_023137</name>
</gene>
<name>A0A835PUK5_VANPL</name>
<dbReference type="Gene3D" id="2.30.280.10">
    <property type="entry name" value="SRA-YDG"/>
    <property type="match status" value="1"/>
</dbReference>